<dbReference type="Proteomes" id="UP000302163">
    <property type="component" value="Chromosome"/>
</dbReference>
<name>A0A4P8YIS0_9ENTR</name>
<evidence type="ECO:0000313" key="2">
    <source>
        <dbReference type="Proteomes" id="UP000302163"/>
    </source>
</evidence>
<accession>A0A4P8YIS0</accession>
<dbReference type="RefSeq" id="WP_138096465.1">
    <property type="nucleotide sequence ID" value="NZ_CP040428.1"/>
</dbReference>
<dbReference type="EMBL" id="CP040428">
    <property type="protein sequence ID" value="QCT20591.1"/>
    <property type="molecule type" value="Genomic_DNA"/>
</dbReference>
<evidence type="ECO:0000313" key="1">
    <source>
        <dbReference type="EMBL" id="QCT20591.1"/>
    </source>
</evidence>
<reference evidence="1 2" key="1">
    <citation type="submission" date="2019-05" db="EMBL/GenBank/DDBJ databases">
        <title>Complete genome sequence of Izhakiella calystegiae KSNA2, an endophyte isolated from beach morning glory (Calystegia soldanella).</title>
        <authorList>
            <person name="Jiang L."/>
            <person name="Jeong J.C."/>
            <person name="Kim C.Y."/>
            <person name="Kim D.H."/>
            <person name="Kim S.W."/>
            <person name="Lee j."/>
        </authorList>
    </citation>
    <scope>NUCLEOTIDE SEQUENCE [LARGE SCALE GENOMIC DNA]</scope>
    <source>
        <strain evidence="1 2">KSNA2</strain>
    </source>
</reference>
<dbReference type="KEGG" id="izh:FEM41_13535"/>
<dbReference type="AlphaFoldDB" id="A0A4P8YIS0"/>
<keyword evidence="2" id="KW-1185">Reference proteome</keyword>
<proteinExistence type="predicted"/>
<dbReference type="OrthoDB" id="6922063at2"/>
<protein>
    <recommendedName>
        <fullName evidence="3">Immunity protein</fullName>
    </recommendedName>
</protein>
<gene>
    <name evidence="1" type="ORF">FEM41_13535</name>
</gene>
<evidence type="ECO:0008006" key="3">
    <source>
        <dbReference type="Google" id="ProtNLM"/>
    </source>
</evidence>
<organism evidence="1 2">
    <name type="scientific">Jejubacter calystegiae</name>
    <dbReference type="NCBI Taxonomy" id="2579935"/>
    <lineage>
        <taxon>Bacteria</taxon>
        <taxon>Pseudomonadati</taxon>
        <taxon>Pseudomonadota</taxon>
        <taxon>Gammaproteobacteria</taxon>
        <taxon>Enterobacterales</taxon>
        <taxon>Enterobacteriaceae</taxon>
        <taxon>Jejubacter</taxon>
    </lineage>
</organism>
<sequence length="90" mass="10428">MIDFKAMIEKERVYDVVSFFAGCTKGIGYPQLDNFFVRYRFNVVSNGELSKVFDEMLRDGVVNFGNKMLVIKGPNWKEPKFVTEKKYGIS</sequence>